<gene>
    <name evidence="5" type="primary">6048911</name>
    <name evidence="4" type="ORF">CpipJ_CPIJ015389</name>
</gene>
<dbReference type="STRING" id="7176.B0X7Y0"/>
<evidence type="ECO:0000256" key="1">
    <source>
        <dbReference type="ARBA" id="ARBA00007319"/>
    </source>
</evidence>
<protein>
    <submittedName>
        <fullName evidence="4 5">Proliferation-associated 2g4</fullName>
    </submittedName>
</protein>
<dbReference type="CDD" id="cd01089">
    <property type="entry name" value="PA2G4-like"/>
    <property type="match status" value="1"/>
</dbReference>
<reference evidence="4" key="1">
    <citation type="submission" date="2007-03" db="EMBL/GenBank/DDBJ databases">
        <title>Annotation of Culex pipiens quinquefasciatus.</title>
        <authorList>
            <consortium name="The Broad Institute Genome Sequencing Platform"/>
            <person name="Atkinson P.W."/>
            <person name="Hemingway J."/>
            <person name="Christensen B.M."/>
            <person name="Higgs S."/>
            <person name="Kodira C."/>
            <person name="Hannick L."/>
            <person name="Megy K."/>
            <person name="O'Leary S."/>
            <person name="Pearson M."/>
            <person name="Haas B.J."/>
            <person name="Mauceli E."/>
            <person name="Wortman J.R."/>
            <person name="Lee N.H."/>
            <person name="Guigo R."/>
            <person name="Stanke M."/>
            <person name="Alvarado L."/>
            <person name="Amedeo P."/>
            <person name="Antoine C.H."/>
            <person name="Arensburger P."/>
            <person name="Bidwell S.L."/>
            <person name="Crawford M."/>
            <person name="Camaro F."/>
            <person name="Devon K."/>
            <person name="Engels R."/>
            <person name="Hammond M."/>
            <person name="Howarth C."/>
            <person name="Koehrsen M."/>
            <person name="Lawson D."/>
            <person name="Montgomery P."/>
            <person name="Nene V."/>
            <person name="Nusbaum C."/>
            <person name="Puiu D."/>
            <person name="Romero-Severson J."/>
            <person name="Severson D.W."/>
            <person name="Shumway M."/>
            <person name="Sisk P."/>
            <person name="Stolte C."/>
            <person name="Zeng Q."/>
            <person name="Eisenstadt E."/>
            <person name="Fraser-Liggett C."/>
            <person name="Strausberg R."/>
            <person name="Galagan J."/>
            <person name="Birren B."/>
            <person name="Collins F.H."/>
        </authorList>
    </citation>
    <scope>NUCLEOTIDE SEQUENCE [LARGE SCALE GENOMIC DNA]</scope>
    <source>
        <strain evidence="4">JHB</strain>
    </source>
</reference>
<dbReference type="PANTHER" id="PTHR10804">
    <property type="entry name" value="PROTEASE FAMILY M24 METHIONYL AMINOPEPTIDASE, AMINOPEPTIDASE P"/>
    <property type="match status" value="1"/>
</dbReference>
<dbReference type="EnsemblMetazoa" id="CPIJ015389-RA">
    <property type="protein sequence ID" value="CPIJ015389-PA"/>
    <property type="gene ID" value="CPIJ015389"/>
</dbReference>
<dbReference type="InParanoid" id="B0X7Y0"/>
<dbReference type="PANTHER" id="PTHR10804:SF11">
    <property type="entry name" value="PROLIFERATION-ASSOCIATED PROTEIN 2G4"/>
    <property type="match status" value="1"/>
</dbReference>
<dbReference type="InterPro" id="IPR036390">
    <property type="entry name" value="WH_DNA-bd_sf"/>
</dbReference>
<dbReference type="VEuPathDB" id="VectorBase:CPIJ015389"/>
<accession>B0X7Y0</accession>
<feature type="compositionally biased region" description="Low complexity" evidence="2">
    <location>
        <begin position="415"/>
        <end position="434"/>
    </location>
</feature>
<dbReference type="Proteomes" id="UP000002320">
    <property type="component" value="Unassembled WGS sequence"/>
</dbReference>
<reference evidence="5" key="2">
    <citation type="submission" date="2021-02" db="UniProtKB">
        <authorList>
            <consortium name="EnsemblMetazoa"/>
        </authorList>
    </citation>
    <scope>IDENTIFICATION</scope>
    <source>
        <strain evidence="5">JHB</strain>
    </source>
</reference>
<evidence type="ECO:0000313" key="4">
    <source>
        <dbReference type="EMBL" id="EDS42199.1"/>
    </source>
</evidence>
<dbReference type="NCBIfam" id="TIGR00495">
    <property type="entry name" value="crvDNA_42K"/>
    <property type="match status" value="1"/>
</dbReference>
<evidence type="ECO:0000259" key="3">
    <source>
        <dbReference type="Pfam" id="PF00557"/>
    </source>
</evidence>
<dbReference type="OrthoDB" id="5876363at2759"/>
<sequence length="434" mass="46804">MVNNDKKDAVVEDENTIADNTVVQKYKVAGNIVNKALQTLIQGSKVGASAKALCQKGDHILEQETGKKYKNEPEMKKGIAFPTCLSVNNCICHFSPSKNDPDYTLKAGDVVKIDLGAHIDGFIAVAAHTIVVGATGEAKATGRAADVVLAAYHASQAALRQLKDGTSNYAVTEAVQKIAAEYKCKPIEGMLSHQLKQFKIDGEKTIIQNPTIAQKKEHEKCTFEKYEVYAMDVLVSTGEGLGKELDTKVSIYKKTEENYLLKLKASRAFYAEVKKKYGTMPFNLRNFEEEAKAKMGVHECVTHKLVEPFQVLYEKHNEIVAQFKNTVLILPNGLTVVTGLPFDLSVVESEHSVQDEEMKKLLAEELVLADAKKSVVANLVAKAAAAADKPAASTPAEAGSDAAPKKKNKKKKKAAAAAAAAAEGGDAAANKENA</sequence>
<keyword evidence="6" id="KW-1185">Reference proteome</keyword>
<feature type="compositionally biased region" description="Basic residues" evidence="2">
    <location>
        <begin position="405"/>
        <end position="414"/>
    </location>
</feature>
<dbReference type="SUPFAM" id="SSF46785">
    <property type="entry name" value="Winged helix' DNA-binding domain"/>
    <property type="match status" value="1"/>
</dbReference>
<feature type="region of interest" description="Disordered" evidence="2">
    <location>
        <begin position="385"/>
        <end position="434"/>
    </location>
</feature>
<organism>
    <name type="scientific">Culex quinquefasciatus</name>
    <name type="common">Southern house mosquito</name>
    <name type="synonym">Culex pungens</name>
    <dbReference type="NCBI Taxonomy" id="7176"/>
    <lineage>
        <taxon>Eukaryota</taxon>
        <taxon>Metazoa</taxon>
        <taxon>Ecdysozoa</taxon>
        <taxon>Arthropoda</taxon>
        <taxon>Hexapoda</taxon>
        <taxon>Insecta</taxon>
        <taxon>Pterygota</taxon>
        <taxon>Neoptera</taxon>
        <taxon>Endopterygota</taxon>
        <taxon>Diptera</taxon>
        <taxon>Nematocera</taxon>
        <taxon>Culicoidea</taxon>
        <taxon>Culicidae</taxon>
        <taxon>Culicinae</taxon>
        <taxon>Culicini</taxon>
        <taxon>Culex</taxon>
        <taxon>Culex</taxon>
    </lineage>
</organism>
<evidence type="ECO:0000313" key="5">
    <source>
        <dbReference type="EnsemblMetazoa" id="CPIJ015389-PA"/>
    </source>
</evidence>
<dbReference type="EMBL" id="DS232468">
    <property type="protein sequence ID" value="EDS42199.1"/>
    <property type="molecule type" value="Genomic_DNA"/>
</dbReference>
<dbReference type="Gene3D" id="1.10.10.10">
    <property type="entry name" value="Winged helix-like DNA-binding domain superfamily/Winged helix DNA-binding domain"/>
    <property type="match status" value="1"/>
</dbReference>
<dbReference type="InterPro" id="IPR036388">
    <property type="entry name" value="WH-like_DNA-bd_sf"/>
</dbReference>
<dbReference type="Pfam" id="PF00557">
    <property type="entry name" value="Peptidase_M24"/>
    <property type="match status" value="1"/>
</dbReference>
<dbReference type="InterPro" id="IPR047113">
    <property type="entry name" value="PA2G4/ARX1"/>
</dbReference>
<evidence type="ECO:0000313" key="6">
    <source>
        <dbReference type="Proteomes" id="UP000002320"/>
    </source>
</evidence>
<dbReference type="VEuPathDB" id="VectorBase:CQUJHB013986"/>
<dbReference type="Gene3D" id="3.90.230.10">
    <property type="entry name" value="Creatinase/methionine aminopeptidase superfamily"/>
    <property type="match status" value="1"/>
</dbReference>
<dbReference type="OMA" id="SRMFYSE"/>
<dbReference type="InterPro" id="IPR036005">
    <property type="entry name" value="Creatinase/aminopeptidase-like"/>
</dbReference>
<dbReference type="FunFam" id="3.90.230.10:FF:000013">
    <property type="entry name" value="DNA-binding protein, 42 kDa"/>
    <property type="match status" value="1"/>
</dbReference>
<dbReference type="InterPro" id="IPR004545">
    <property type="entry name" value="PA2G4"/>
</dbReference>
<name>B0X7Y0_CULQU</name>
<proteinExistence type="inferred from homology"/>
<dbReference type="KEGG" id="cqu:CpipJ_CPIJ015389"/>
<dbReference type="AlphaFoldDB" id="B0X7Y0"/>
<dbReference type="eggNOG" id="KOG2776">
    <property type="taxonomic scope" value="Eukaryota"/>
</dbReference>
<dbReference type="FunCoup" id="B0X7Y0">
    <property type="interactions" value="2478"/>
</dbReference>
<comment type="similarity">
    <text evidence="1">Belongs to the peptidase M24 family.</text>
</comment>
<feature type="compositionally biased region" description="Low complexity" evidence="2">
    <location>
        <begin position="385"/>
        <end position="402"/>
    </location>
</feature>
<dbReference type="SUPFAM" id="SSF55920">
    <property type="entry name" value="Creatinase/aminopeptidase"/>
    <property type="match status" value="1"/>
</dbReference>
<evidence type="ECO:0000256" key="2">
    <source>
        <dbReference type="SAM" id="MobiDB-lite"/>
    </source>
</evidence>
<dbReference type="HOGENOM" id="CLU_041451_2_0_1"/>
<dbReference type="InterPro" id="IPR000994">
    <property type="entry name" value="Pept_M24"/>
</dbReference>
<feature type="domain" description="Peptidase M24" evidence="3">
    <location>
        <begin position="25"/>
        <end position="205"/>
    </location>
</feature>
<dbReference type="FunFam" id="1.10.10.10:FF:000029">
    <property type="entry name" value="Proliferation-associated 2G4, a"/>
    <property type="match status" value="1"/>
</dbReference>